<dbReference type="EMBL" id="CP002568">
    <property type="protein sequence ID" value="ADZ70572.1"/>
    <property type="molecule type" value="Genomic_DNA"/>
</dbReference>
<dbReference type="GO" id="GO:0010124">
    <property type="term" value="P:phenylacetate catabolic process"/>
    <property type="evidence" value="ECO:0007669"/>
    <property type="project" value="InterPro"/>
</dbReference>
<protein>
    <submittedName>
        <fullName evidence="1">Phenylacetate-CoA oxygenase, PaaI subunit</fullName>
    </submittedName>
</protein>
<dbReference type="PANTHER" id="PTHR30458">
    <property type="entry name" value="PHENYLACETIC ACID DEGRADATION PROTEIN PAA"/>
    <property type="match status" value="1"/>
</dbReference>
<dbReference type="RefSeq" id="WP_013652890.1">
    <property type="nucleotide sequence ID" value="NC_015259.1"/>
</dbReference>
<evidence type="ECO:0000313" key="2">
    <source>
        <dbReference type="Proteomes" id="UP000008130"/>
    </source>
</evidence>
<dbReference type="eggNOG" id="COG3396">
    <property type="taxonomic scope" value="Bacteria"/>
</dbReference>
<dbReference type="STRING" id="991905.SL003B_2147"/>
<dbReference type="SUPFAM" id="SSF47240">
    <property type="entry name" value="Ferritin-like"/>
    <property type="match status" value="1"/>
</dbReference>
<dbReference type="HOGENOM" id="CLU_070585_0_0_5"/>
<sequence>MTADALCQFALRLGDNCLILAQRTSEWIGHAPVLEEDIGLANVALDMVGQTQLWLGLAGELEGRGRSADDLAYRRDAGAFRNLLLVELPNGDFGQTIMRQFLFDAWHHALLKGLTRSAERRVAEIAEKALKEVSYHLARSTDLVISLGDGTDESHRRMQAALDELWPYTGEMLTQDEVDDTLAAAGIAPALETIAAEWTAHVADTLDKATLRRPPPGHMHRGGKRGVHSEHLGYILAEMQFLQRAYPGATW</sequence>
<accession>F2IYV7</accession>
<dbReference type="NCBIfam" id="TIGR02158">
    <property type="entry name" value="PA_CoA_Oxy3"/>
    <property type="match status" value="1"/>
</dbReference>
<dbReference type="Gene3D" id="1.20.1260.10">
    <property type="match status" value="1"/>
</dbReference>
<organism evidence="1 2">
    <name type="scientific">Polymorphum gilvum (strain LMG 25793 / CGMCC 1.9160 / SL003B-26A1)</name>
    <dbReference type="NCBI Taxonomy" id="991905"/>
    <lineage>
        <taxon>Bacteria</taxon>
        <taxon>Pseudomonadati</taxon>
        <taxon>Pseudomonadota</taxon>
        <taxon>Alphaproteobacteria</taxon>
        <taxon>Rhodobacterales</taxon>
        <taxon>Paracoccaceae</taxon>
        <taxon>Polymorphum</taxon>
    </lineage>
</organism>
<keyword evidence="2" id="KW-1185">Reference proteome</keyword>
<reference evidence="1 2" key="1">
    <citation type="journal article" date="2011" name="J. Bacteriol.">
        <title>Complete genome sequence of Polymorphum gilvum SL003B-26A1T, a crude oil-degrading bacterium from oil-polluted saline soil.</title>
        <authorList>
            <person name="Li S.G."/>
            <person name="Tang Y.Q."/>
            <person name="Nie Y."/>
            <person name="Cai M."/>
            <person name="Wu X.L."/>
        </authorList>
    </citation>
    <scope>NUCLEOTIDE SEQUENCE [LARGE SCALE GENOMIC DNA]</scope>
    <source>
        <strain evidence="2">LMG 25793 / CGMCC 1.9160 / SL003B-26A1</strain>
    </source>
</reference>
<dbReference type="OrthoDB" id="9789947at2"/>
<name>F2IYV7_POLGS</name>
<dbReference type="KEGG" id="pgv:SL003B_2147"/>
<dbReference type="PANTHER" id="PTHR30458:SF0">
    <property type="entry name" value="1,2-PHENYLACETYL-COA EPOXIDASE, SUBUNIT C"/>
    <property type="match status" value="1"/>
</dbReference>
<dbReference type="AlphaFoldDB" id="F2IYV7"/>
<dbReference type="PATRIC" id="fig|991905.3.peg.2202"/>
<dbReference type="Pfam" id="PF05138">
    <property type="entry name" value="PaaA_PaaC"/>
    <property type="match status" value="1"/>
</dbReference>
<dbReference type="InterPro" id="IPR052703">
    <property type="entry name" value="Aromatic_CoA_ox/epox"/>
</dbReference>
<gene>
    <name evidence="1" type="primary">paaI</name>
    <name evidence="1" type="ordered locus">SL003B_2147</name>
</gene>
<dbReference type="InterPro" id="IPR009078">
    <property type="entry name" value="Ferritin-like_SF"/>
</dbReference>
<dbReference type="InterPro" id="IPR011882">
    <property type="entry name" value="PaaC"/>
</dbReference>
<proteinExistence type="predicted"/>
<evidence type="ECO:0000313" key="1">
    <source>
        <dbReference type="EMBL" id="ADZ70572.1"/>
    </source>
</evidence>
<dbReference type="InterPro" id="IPR007814">
    <property type="entry name" value="PaaA_PaaC"/>
</dbReference>
<dbReference type="GO" id="GO:0005829">
    <property type="term" value="C:cytosol"/>
    <property type="evidence" value="ECO:0007669"/>
    <property type="project" value="TreeGrafter"/>
</dbReference>
<dbReference type="Proteomes" id="UP000008130">
    <property type="component" value="Chromosome"/>
</dbReference>
<dbReference type="InterPro" id="IPR012347">
    <property type="entry name" value="Ferritin-like"/>
</dbReference>
<dbReference type="PIRSF" id="PIRSF037834">
    <property type="entry name" value="PA_CoA_Oase3"/>
    <property type="match status" value="1"/>
</dbReference>